<dbReference type="PANTHER" id="PTHR19957:SF113">
    <property type="entry name" value="SYNTAXIN-2-RELATED"/>
    <property type="match status" value="1"/>
</dbReference>
<dbReference type="SMART" id="SM00503">
    <property type="entry name" value="SynN"/>
    <property type="match status" value="1"/>
</dbReference>
<feature type="domain" description="T-SNARE coiled-coil homology" evidence="7">
    <location>
        <begin position="201"/>
        <end position="263"/>
    </location>
</feature>
<gene>
    <name evidence="8" type="ORF">AB6A40_002859</name>
</gene>
<keyword evidence="3" id="KW-0813">Transport</keyword>
<dbReference type="GO" id="GO:0016020">
    <property type="term" value="C:membrane"/>
    <property type="evidence" value="ECO:0007669"/>
    <property type="project" value="UniProtKB-SubCell"/>
</dbReference>
<dbReference type="EMBL" id="JBGFUD010001347">
    <property type="protein sequence ID" value="MFH4976150.1"/>
    <property type="molecule type" value="Genomic_DNA"/>
</dbReference>
<dbReference type="Gene3D" id="1.20.5.110">
    <property type="match status" value="1"/>
</dbReference>
<dbReference type="PROSITE" id="PS50192">
    <property type="entry name" value="T_SNARE"/>
    <property type="match status" value="1"/>
</dbReference>
<sequence length="301" mass="34490">MIKDRSHEFHEKARRHTNNVNSFDEISVVNVSSEAFFAEVDSIRKLIDLLSADILALKAQQANILAQTFVDDRQKDQLESYVSAIRHREALLKPRLLAMKRDMDVNSRGMSTVRRHGADFRIRKYHVQTLLKKLSELLTMFHDSQMDYRLKIAKRLKRQCDLIGIKLSDADINSILDSNTNSSLLITRTLLPNTAAARAVLEDVTMRHDEIKKLEQSVSELTEMQSDLAVLVETQGEMVDSISHNVEESRSYIEDGERQTHSARAYQKGATRKKVFCVLLFIVVLIIIILALIVMKIVLFR</sequence>
<name>A0ABD6E901_9BILA</name>
<feature type="transmembrane region" description="Helical" evidence="6">
    <location>
        <begin position="275"/>
        <end position="299"/>
    </location>
</feature>
<dbReference type="InterPro" id="IPR000727">
    <property type="entry name" value="T_SNARE_dom"/>
</dbReference>
<comment type="subcellular location">
    <subcellularLocation>
        <location evidence="1">Membrane</location>
        <topology evidence="1">Single-pass type IV membrane protein</topology>
    </subcellularLocation>
</comment>
<proteinExistence type="inferred from homology"/>
<organism evidence="8 9">
    <name type="scientific">Gnathostoma spinigerum</name>
    <dbReference type="NCBI Taxonomy" id="75299"/>
    <lineage>
        <taxon>Eukaryota</taxon>
        <taxon>Metazoa</taxon>
        <taxon>Ecdysozoa</taxon>
        <taxon>Nematoda</taxon>
        <taxon>Chromadorea</taxon>
        <taxon>Rhabditida</taxon>
        <taxon>Spirurina</taxon>
        <taxon>Gnathostomatomorpha</taxon>
        <taxon>Gnathostomatoidea</taxon>
        <taxon>Gnathostomatidae</taxon>
        <taxon>Gnathostoma</taxon>
    </lineage>
</organism>
<comment type="similarity">
    <text evidence="2 5">Belongs to the syntaxin family.</text>
</comment>
<evidence type="ECO:0000259" key="7">
    <source>
        <dbReference type="PROSITE" id="PS50192"/>
    </source>
</evidence>
<evidence type="ECO:0000256" key="3">
    <source>
        <dbReference type="ARBA" id="ARBA00022448"/>
    </source>
</evidence>
<comment type="caution">
    <text evidence="8">The sequence shown here is derived from an EMBL/GenBank/DDBJ whole genome shotgun (WGS) entry which is preliminary data.</text>
</comment>
<dbReference type="PROSITE" id="PS00914">
    <property type="entry name" value="SYNTAXIN"/>
    <property type="match status" value="1"/>
</dbReference>
<dbReference type="Gene3D" id="1.20.58.70">
    <property type="match status" value="1"/>
</dbReference>
<evidence type="ECO:0000313" key="8">
    <source>
        <dbReference type="EMBL" id="MFH4976150.1"/>
    </source>
</evidence>
<keyword evidence="6" id="KW-0472">Membrane</keyword>
<dbReference type="Pfam" id="PF05739">
    <property type="entry name" value="SNARE"/>
    <property type="match status" value="1"/>
</dbReference>
<evidence type="ECO:0000256" key="4">
    <source>
        <dbReference type="ARBA" id="ARBA00022775"/>
    </source>
</evidence>
<keyword evidence="9" id="KW-1185">Reference proteome</keyword>
<evidence type="ECO:0000256" key="2">
    <source>
        <dbReference type="ARBA" id="ARBA00009063"/>
    </source>
</evidence>
<keyword evidence="6" id="KW-1133">Transmembrane helix</keyword>
<dbReference type="Pfam" id="PF00804">
    <property type="entry name" value="Syntaxin"/>
    <property type="match status" value="1"/>
</dbReference>
<dbReference type="SUPFAM" id="SSF47661">
    <property type="entry name" value="t-snare proteins"/>
    <property type="match status" value="1"/>
</dbReference>
<dbReference type="InterPro" id="IPR006011">
    <property type="entry name" value="Syntaxin_N"/>
</dbReference>
<dbReference type="InterPro" id="IPR045242">
    <property type="entry name" value="Syntaxin"/>
</dbReference>
<dbReference type="PANTHER" id="PTHR19957">
    <property type="entry name" value="SYNTAXIN"/>
    <property type="match status" value="1"/>
</dbReference>
<dbReference type="GO" id="GO:0006836">
    <property type="term" value="P:neurotransmitter transport"/>
    <property type="evidence" value="ECO:0007669"/>
    <property type="project" value="UniProtKB-KW"/>
</dbReference>
<keyword evidence="4" id="KW-0532">Neurotransmitter transport</keyword>
<dbReference type="CDD" id="cd15848">
    <property type="entry name" value="SNARE_syntaxin1-like"/>
    <property type="match status" value="1"/>
</dbReference>
<dbReference type="InterPro" id="IPR006012">
    <property type="entry name" value="Syntaxin/epimorphin_CS"/>
</dbReference>
<dbReference type="AlphaFoldDB" id="A0ABD6E901"/>
<evidence type="ECO:0000256" key="5">
    <source>
        <dbReference type="RuleBase" id="RU003858"/>
    </source>
</evidence>
<dbReference type="SMART" id="SM00397">
    <property type="entry name" value="t_SNARE"/>
    <property type="match status" value="1"/>
</dbReference>
<dbReference type="Proteomes" id="UP001608902">
    <property type="component" value="Unassembled WGS sequence"/>
</dbReference>
<reference evidence="8 9" key="1">
    <citation type="submission" date="2024-08" db="EMBL/GenBank/DDBJ databases">
        <title>Gnathostoma spinigerum genome.</title>
        <authorList>
            <person name="Gonzalez-Bertolin B."/>
            <person name="Monzon S."/>
            <person name="Zaballos A."/>
            <person name="Jimenez P."/>
            <person name="Dekumyoy P."/>
            <person name="Varona S."/>
            <person name="Cuesta I."/>
            <person name="Sumanam S."/>
            <person name="Adisakwattana P."/>
            <person name="Gasser R.B."/>
            <person name="Hernandez-Gonzalez A."/>
            <person name="Young N.D."/>
            <person name="Perteguer M.J."/>
        </authorList>
    </citation>
    <scope>NUCLEOTIDE SEQUENCE [LARGE SCALE GENOMIC DNA]</scope>
    <source>
        <strain evidence="8">AL3</strain>
        <tissue evidence="8">Liver</tissue>
    </source>
</reference>
<evidence type="ECO:0000313" key="9">
    <source>
        <dbReference type="Proteomes" id="UP001608902"/>
    </source>
</evidence>
<keyword evidence="6" id="KW-0812">Transmembrane</keyword>
<evidence type="ECO:0000256" key="1">
    <source>
        <dbReference type="ARBA" id="ARBA00004211"/>
    </source>
</evidence>
<protein>
    <recommendedName>
        <fullName evidence="7">t-SNARE coiled-coil homology domain-containing protein</fullName>
    </recommendedName>
</protein>
<dbReference type="InterPro" id="IPR010989">
    <property type="entry name" value="SNARE"/>
</dbReference>
<evidence type="ECO:0000256" key="6">
    <source>
        <dbReference type="SAM" id="Phobius"/>
    </source>
</evidence>
<accession>A0ABD6E901</accession>